<feature type="chain" id="PRO_5044600540" evidence="1">
    <location>
        <begin position="31"/>
        <end position="326"/>
    </location>
</feature>
<dbReference type="STRING" id="61652.AXX16_4339"/>
<evidence type="ECO:0000313" key="5">
    <source>
        <dbReference type="EMBL" id="VEI61788.1"/>
    </source>
</evidence>
<proteinExistence type="predicted"/>
<dbReference type="Proteomes" id="UP000624159">
    <property type="component" value="Unassembled WGS sequence"/>
</dbReference>
<dbReference type="GO" id="GO:0043190">
    <property type="term" value="C:ATP-binding cassette (ABC) transporter complex"/>
    <property type="evidence" value="ECO:0007669"/>
    <property type="project" value="InterPro"/>
</dbReference>
<dbReference type="EMBL" id="LR134155">
    <property type="protein sequence ID" value="VEA71901.1"/>
    <property type="molecule type" value="Genomic_DNA"/>
</dbReference>
<dbReference type="GeneID" id="61764276"/>
<gene>
    <name evidence="3" type="ORF">I5U13_10560</name>
    <name evidence="5" type="ORF">NCTC10036_00760</name>
    <name evidence="4" type="ORF">NCTC9419_03475</name>
</gene>
<name>A0A3S4XU62_SERRU</name>
<evidence type="ECO:0000259" key="2">
    <source>
        <dbReference type="Pfam" id="PF04069"/>
    </source>
</evidence>
<dbReference type="Proteomes" id="UP000281904">
    <property type="component" value="Chromosome"/>
</dbReference>
<feature type="domain" description="ABC-type glycine betaine transport system substrate-binding" evidence="2">
    <location>
        <begin position="38"/>
        <end position="305"/>
    </location>
</feature>
<dbReference type="AlphaFoldDB" id="A0A3S4XU62"/>
<evidence type="ECO:0000256" key="1">
    <source>
        <dbReference type="SAM" id="SignalP"/>
    </source>
</evidence>
<dbReference type="Proteomes" id="UP000271603">
    <property type="component" value="Chromosome"/>
</dbReference>
<organism evidence="5 7">
    <name type="scientific">Serratia rubidaea</name>
    <name type="common">Serratia marinorubra</name>
    <dbReference type="NCBI Taxonomy" id="61652"/>
    <lineage>
        <taxon>Bacteria</taxon>
        <taxon>Pseudomonadati</taxon>
        <taxon>Pseudomonadota</taxon>
        <taxon>Gammaproteobacteria</taxon>
        <taxon>Enterobacterales</taxon>
        <taxon>Yersiniaceae</taxon>
        <taxon>Serratia</taxon>
    </lineage>
</organism>
<evidence type="ECO:0000313" key="4">
    <source>
        <dbReference type="EMBL" id="VEA71901.1"/>
    </source>
</evidence>
<dbReference type="Gene3D" id="3.40.190.10">
    <property type="entry name" value="Periplasmic binding protein-like II"/>
    <property type="match status" value="1"/>
</dbReference>
<evidence type="ECO:0000313" key="8">
    <source>
        <dbReference type="Proteomes" id="UP000624159"/>
    </source>
</evidence>
<evidence type="ECO:0000313" key="3">
    <source>
        <dbReference type="EMBL" id="MBH1930098.1"/>
    </source>
</evidence>
<dbReference type="SUPFAM" id="SSF53850">
    <property type="entry name" value="Periplasmic binding protein-like II"/>
    <property type="match status" value="1"/>
</dbReference>
<dbReference type="EMBL" id="LR134493">
    <property type="protein sequence ID" value="VEI61788.1"/>
    <property type="molecule type" value="Genomic_DNA"/>
</dbReference>
<sequence length="326" mass="36000">MQTTTSGLVKTLRLPLITLGLALASGSANAAGWCETGKPVKFAGLNWESGMLLTDIMQYVLQKGYDCKTDTLPGNSITMEQAVSTDDIQVFAEEWIGRSEVWKKAEAAGKVVSVGAPIVGAEEGWYVPRYVIAGDAKRGIKPAAPNLKSIADLTQYASLFRDQEEPDKGRFYNCPAGWTCELDNTAILKKFKLDDKFTNFRPGTGPALDTAILSGYRRGEPILFYYWSPTPMMGQLDLVKLEEPGADKQIHIKVGLSQVFNQQAPELVTVLSKVNLPLDLLNQNLALMKQKRISSEKLAQAFFKQHPEIWQKWVSDDAAKKIQASL</sequence>
<evidence type="ECO:0000313" key="6">
    <source>
        <dbReference type="Proteomes" id="UP000271603"/>
    </source>
</evidence>
<evidence type="ECO:0000313" key="7">
    <source>
        <dbReference type="Proteomes" id="UP000281904"/>
    </source>
</evidence>
<keyword evidence="1" id="KW-0732">Signal</keyword>
<dbReference type="GO" id="GO:0022857">
    <property type="term" value="F:transmembrane transporter activity"/>
    <property type="evidence" value="ECO:0007669"/>
    <property type="project" value="InterPro"/>
</dbReference>
<protein>
    <submittedName>
        <fullName evidence="3">ABC transporter substrate-binding protein</fullName>
    </submittedName>
    <submittedName>
        <fullName evidence="5">Glycine betaine transporter periplasmic subunit</fullName>
    </submittedName>
</protein>
<dbReference type="Gene3D" id="3.40.190.100">
    <property type="entry name" value="Glycine betaine-binding periplasmic protein, domain 2"/>
    <property type="match status" value="1"/>
</dbReference>
<dbReference type="CDD" id="cd13641">
    <property type="entry name" value="PBP2_HisX_like"/>
    <property type="match status" value="1"/>
</dbReference>
<accession>A0A3S4XU62</accession>
<reference evidence="6 7" key="1">
    <citation type="submission" date="2018-12" db="EMBL/GenBank/DDBJ databases">
        <authorList>
            <consortium name="Pathogen Informatics"/>
        </authorList>
    </citation>
    <scope>NUCLEOTIDE SEQUENCE [LARGE SCALE GENOMIC DNA]</scope>
    <source>
        <strain evidence="5 7">NCTC10036</strain>
        <strain evidence="4 6">NCTC9419</strain>
    </source>
</reference>
<reference evidence="3 8" key="2">
    <citation type="submission" date="2020-11" db="EMBL/GenBank/DDBJ databases">
        <title>Enhanced detection system for hospital associated transmission using whole genome sequencing surveillance.</title>
        <authorList>
            <person name="Harrison L.H."/>
            <person name="Van Tyne D."/>
            <person name="Marsh J.W."/>
            <person name="Griffith M.P."/>
            <person name="Snyder D.J."/>
            <person name="Cooper V.S."/>
            <person name="Mustapha M."/>
        </authorList>
    </citation>
    <scope>NUCLEOTIDE SEQUENCE [LARGE SCALE GENOMIC DNA]</scope>
    <source>
        <strain evidence="3 8">SER00230</strain>
    </source>
</reference>
<dbReference type="RefSeq" id="WP_054305149.1">
    <property type="nucleotide sequence ID" value="NZ_CAMIPJ010000002.1"/>
</dbReference>
<feature type="signal peptide" evidence="1">
    <location>
        <begin position="1"/>
        <end position="30"/>
    </location>
</feature>
<dbReference type="Pfam" id="PF04069">
    <property type="entry name" value="OpuAC"/>
    <property type="match status" value="1"/>
</dbReference>
<dbReference type="EMBL" id="JADULK010000004">
    <property type="protein sequence ID" value="MBH1930098.1"/>
    <property type="molecule type" value="Genomic_DNA"/>
</dbReference>
<keyword evidence="8" id="KW-1185">Reference proteome</keyword>
<dbReference type="InterPro" id="IPR007210">
    <property type="entry name" value="ABC_Gly_betaine_transp_sub-bd"/>
</dbReference>